<dbReference type="SUPFAM" id="SSF63817">
    <property type="entry name" value="Sortase"/>
    <property type="match status" value="1"/>
</dbReference>
<sequence>MGKHSAASTDQQTVGASSTSPRRSKRTLFSTVAVLLGVALLLYPVVSTLWNNWAAQRVAEKYSQQVTETDQTKLDNEISRAVAYNKQKAAVTINDPWNNPLVTDDAGYEEYLSQLSLYNVMARLRIPAIGVDLPVLHGTSDYALSQGVGHLYGTDLPVGGEGTHSVLTGHTGIPKATLFDNLKDLKVGQSFYIDVYGQTLRYKVYKVQVVLPDQVDSLRVEKDRDLMTLITCTPYGVNSHRLLVHAERAPYDPADEEAPGWHLPGQLWMWGFGLLALLALILLIVSTKSSKNCSLPRSGPDANEVKQ</sequence>
<name>A0A9W5RFF1_9ACTO</name>
<evidence type="ECO:0000313" key="5">
    <source>
        <dbReference type="EMBL" id="EPD31390.1"/>
    </source>
</evidence>
<keyword evidence="6" id="KW-1185">Reference proteome</keyword>
<evidence type="ECO:0000256" key="1">
    <source>
        <dbReference type="ARBA" id="ARBA00022801"/>
    </source>
</evidence>
<dbReference type="Proteomes" id="UP000014387">
    <property type="component" value="Unassembled WGS sequence"/>
</dbReference>
<evidence type="ECO:0000256" key="4">
    <source>
        <dbReference type="SAM" id="Phobius"/>
    </source>
</evidence>
<feature type="region of interest" description="Disordered" evidence="3">
    <location>
        <begin position="1"/>
        <end position="21"/>
    </location>
</feature>
<evidence type="ECO:0000313" key="6">
    <source>
        <dbReference type="Proteomes" id="UP000014387"/>
    </source>
</evidence>
<dbReference type="CDD" id="cd05827">
    <property type="entry name" value="Sortase_C"/>
    <property type="match status" value="1"/>
</dbReference>
<keyword evidence="4" id="KW-0472">Membrane</keyword>
<dbReference type="NCBIfam" id="NF033745">
    <property type="entry name" value="class_C_sortase"/>
    <property type="match status" value="1"/>
</dbReference>
<reference evidence="5 6" key="1">
    <citation type="submission" date="2013-05" db="EMBL/GenBank/DDBJ databases">
        <title>The Genome Sequence of Actinomyces europaeus ACS-120-V-COL10B.</title>
        <authorList>
            <consortium name="The Broad Institute Genomics Platform"/>
            <person name="Earl A."/>
            <person name="Ward D."/>
            <person name="Feldgarden M."/>
            <person name="Gevers D."/>
            <person name="Saerens B."/>
            <person name="Vaneechoutte M."/>
            <person name="Walker B."/>
            <person name="Young S."/>
            <person name="Zeng Q."/>
            <person name="Gargeya S."/>
            <person name="Fitzgerald M."/>
            <person name="Haas B."/>
            <person name="Abouelleil A."/>
            <person name="Allen A.W."/>
            <person name="Alvarado L."/>
            <person name="Arachchi H.M."/>
            <person name="Berlin A.M."/>
            <person name="Chapman S.B."/>
            <person name="Gainer-Dewar J."/>
            <person name="Goldberg J."/>
            <person name="Griggs A."/>
            <person name="Gujja S."/>
            <person name="Hansen M."/>
            <person name="Howarth C."/>
            <person name="Imamovic A."/>
            <person name="Ireland A."/>
            <person name="Larimer J."/>
            <person name="McCowan C."/>
            <person name="Murphy C."/>
            <person name="Pearson M."/>
            <person name="Poon T.W."/>
            <person name="Priest M."/>
            <person name="Roberts A."/>
            <person name="Saif S."/>
            <person name="Shea T."/>
            <person name="Sisk P."/>
            <person name="Sykes S."/>
            <person name="Wortman J."/>
            <person name="Nusbaum C."/>
            <person name="Birren B."/>
        </authorList>
    </citation>
    <scope>NUCLEOTIDE SEQUENCE [LARGE SCALE GENOMIC DNA]</scope>
    <source>
        <strain evidence="5 6">ACS-120-V-Col10b</strain>
    </source>
</reference>
<feature type="transmembrane region" description="Helical" evidence="4">
    <location>
        <begin position="267"/>
        <end position="285"/>
    </location>
</feature>
<dbReference type="InterPro" id="IPR005754">
    <property type="entry name" value="Sortase"/>
</dbReference>
<dbReference type="AlphaFoldDB" id="A0A9W5RFF1"/>
<dbReference type="Gene3D" id="2.40.260.10">
    <property type="entry name" value="Sortase"/>
    <property type="match status" value="1"/>
</dbReference>
<feature type="active site" description="Acyl-thioester intermediate" evidence="2">
    <location>
        <position position="232"/>
    </location>
</feature>
<dbReference type="InterPro" id="IPR023365">
    <property type="entry name" value="Sortase_dom-sf"/>
</dbReference>
<organism evidence="5 6">
    <name type="scientific">Gleimia europaea ACS-120-V-Col10b</name>
    <dbReference type="NCBI Taxonomy" id="883069"/>
    <lineage>
        <taxon>Bacteria</taxon>
        <taxon>Bacillati</taxon>
        <taxon>Actinomycetota</taxon>
        <taxon>Actinomycetes</taxon>
        <taxon>Actinomycetales</taxon>
        <taxon>Actinomycetaceae</taxon>
        <taxon>Gleimia</taxon>
    </lineage>
</organism>
<comment type="caution">
    <text evidence="5">The sequence shown here is derived from an EMBL/GenBank/DDBJ whole genome shotgun (WGS) entry which is preliminary data.</text>
</comment>
<gene>
    <name evidence="5" type="ORF">HMPREF9238_01161</name>
</gene>
<keyword evidence="4" id="KW-1133">Transmembrane helix</keyword>
<evidence type="ECO:0000256" key="2">
    <source>
        <dbReference type="PIRSR" id="PIRSR605754-1"/>
    </source>
</evidence>
<accession>A0A9W5RFF1</accession>
<dbReference type="EMBL" id="AGWN01000001">
    <property type="protein sequence ID" value="EPD31390.1"/>
    <property type="molecule type" value="Genomic_DNA"/>
</dbReference>
<feature type="transmembrane region" description="Helical" evidence="4">
    <location>
        <begin position="28"/>
        <end position="50"/>
    </location>
</feature>
<feature type="active site" description="Proton donor/acceptor" evidence="2">
    <location>
        <position position="170"/>
    </location>
</feature>
<dbReference type="NCBIfam" id="TIGR01076">
    <property type="entry name" value="sortase_fam"/>
    <property type="match status" value="1"/>
</dbReference>
<keyword evidence="1" id="KW-0378">Hydrolase</keyword>
<proteinExistence type="predicted"/>
<keyword evidence="4" id="KW-0812">Transmembrane</keyword>
<dbReference type="Pfam" id="PF04203">
    <property type="entry name" value="Sortase"/>
    <property type="match status" value="1"/>
</dbReference>
<dbReference type="InterPro" id="IPR042002">
    <property type="entry name" value="Sortase_C"/>
</dbReference>
<evidence type="ECO:0000256" key="3">
    <source>
        <dbReference type="SAM" id="MobiDB-lite"/>
    </source>
</evidence>
<dbReference type="GO" id="GO:0016787">
    <property type="term" value="F:hydrolase activity"/>
    <property type="evidence" value="ECO:0007669"/>
    <property type="project" value="UniProtKB-KW"/>
</dbReference>
<protein>
    <submittedName>
        <fullName evidence="5">Sortase</fullName>
    </submittedName>
</protein>